<dbReference type="AlphaFoldDB" id="A0A381YPR5"/>
<dbReference type="InterPro" id="IPR026444">
    <property type="entry name" value="Secre_tail"/>
</dbReference>
<dbReference type="PANTHER" id="PTHR21666:SF270">
    <property type="entry name" value="MUREIN HYDROLASE ACTIVATOR ENVC"/>
    <property type="match status" value="1"/>
</dbReference>
<dbReference type="Gene3D" id="2.70.70.10">
    <property type="entry name" value="Glucose Permease (Domain IIA)"/>
    <property type="match status" value="1"/>
</dbReference>
<dbReference type="CDD" id="cd12797">
    <property type="entry name" value="M23_peptidase"/>
    <property type="match status" value="1"/>
</dbReference>
<gene>
    <name evidence="2" type="ORF">METZ01_LOCUS131870</name>
</gene>
<sequence>MIKRHLFTLIIFVGVLSGVQPSWVKTGGGPINHNPRQCISDYELSLVRQNKIEVDRGSMRDTILFQDPIGNGGMINLNDSVSHHIYNYVDLNNISGQIRDYNCMSVTYDGHDATDIGIGGFYAMDEMKTPILAAAPGIVSYSHDGEYDRNIYWDYSTVGNAVIVSHADGTDTQYWHMKRNSVAVSTGDTVATGDTLGFVGSSGISTGPHLHFAVKNESNQTIDPWQGPCNNNPSRWENQLPFIGDTSAHEQKLIDYITTSYPGSSGNWDDFYYMVSDNIPSMKHINPGDHWRSCVWVRNLYNTDTLKTRWYRDGELANEWSWVPGESQWWNQELVYYTNSFWYWYGTWDWNNIGGPLGEWTEKTYINSKLVGEKSYVCDEIPNQAPSVDMQQLSVELGETITGEFTATDDGHPFWFNLVSAPNNGGAIELYGGRRRKFTYTAPNDFVGFDPVRISATDDRNLTGGGTFIFFEVTGTGLGNFMVEPTYVGPQQDSIFISAQTLGEPDNASVFAIVKDLVNNASSLPLALAEEGGLWSGYWVPTSESYFSVDLMFVHSDTVLYEDIGTFTSVGPLTISVIEDLTASPGDVSIFNFEVINNGSTAFASDVTVSFQAENMECIQNMSGQSYSFDIIEAGDTLDANDNLVIVMNNECSSDTSIGIGANIHSGGTLWWEDSFLLNIETLDISEDNIPTAYSLKSAYPNPFNPVTTINYGLPIKEFVSIHIYDLMGRKIKTLINNIMDPGYRTITWNATNDLGQPVSAGMYIYTIQAGDFRQTKKVVLLK</sequence>
<organism evidence="2">
    <name type="scientific">marine metagenome</name>
    <dbReference type="NCBI Taxonomy" id="408172"/>
    <lineage>
        <taxon>unclassified sequences</taxon>
        <taxon>metagenomes</taxon>
        <taxon>ecological metagenomes</taxon>
    </lineage>
</organism>
<feature type="domain" description="M23ase beta-sheet core" evidence="1">
    <location>
        <begin position="127"/>
        <end position="224"/>
    </location>
</feature>
<dbReference type="InterPro" id="IPR011055">
    <property type="entry name" value="Dup_hybrid_motif"/>
</dbReference>
<dbReference type="GO" id="GO:0004222">
    <property type="term" value="F:metalloendopeptidase activity"/>
    <property type="evidence" value="ECO:0007669"/>
    <property type="project" value="TreeGrafter"/>
</dbReference>
<dbReference type="NCBIfam" id="TIGR04183">
    <property type="entry name" value="Por_Secre_tail"/>
    <property type="match status" value="1"/>
</dbReference>
<dbReference type="InterPro" id="IPR050570">
    <property type="entry name" value="Cell_wall_metabolism_enzyme"/>
</dbReference>
<dbReference type="Gene3D" id="2.60.40.4070">
    <property type="match status" value="1"/>
</dbReference>
<dbReference type="SUPFAM" id="SSF51261">
    <property type="entry name" value="Duplicated hybrid motif"/>
    <property type="match status" value="1"/>
</dbReference>
<reference evidence="2" key="1">
    <citation type="submission" date="2018-05" db="EMBL/GenBank/DDBJ databases">
        <authorList>
            <person name="Lanie J.A."/>
            <person name="Ng W.-L."/>
            <person name="Kazmierczak K.M."/>
            <person name="Andrzejewski T.M."/>
            <person name="Davidsen T.M."/>
            <person name="Wayne K.J."/>
            <person name="Tettelin H."/>
            <person name="Glass J.I."/>
            <person name="Rusch D."/>
            <person name="Podicherti R."/>
            <person name="Tsui H.-C.T."/>
            <person name="Winkler M.E."/>
        </authorList>
    </citation>
    <scope>NUCLEOTIDE SEQUENCE</scope>
</reference>
<accession>A0A381YPR5</accession>
<dbReference type="Pfam" id="PF01551">
    <property type="entry name" value="Peptidase_M23"/>
    <property type="match status" value="1"/>
</dbReference>
<protein>
    <recommendedName>
        <fullName evidence="1">M23ase beta-sheet core domain-containing protein</fullName>
    </recommendedName>
</protein>
<evidence type="ECO:0000313" key="2">
    <source>
        <dbReference type="EMBL" id="SVA79016.1"/>
    </source>
</evidence>
<evidence type="ECO:0000259" key="1">
    <source>
        <dbReference type="Pfam" id="PF01551"/>
    </source>
</evidence>
<name>A0A381YPR5_9ZZZZ</name>
<proteinExistence type="predicted"/>
<dbReference type="EMBL" id="UINC01018749">
    <property type="protein sequence ID" value="SVA79016.1"/>
    <property type="molecule type" value="Genomic_DNA"/>
</dbReference>
<dbReference type="PANTHER" id="PTHR21666">
    <property type="entry name" value="PEPTIDASE-RELATED"/>
    <property type="match status" value="1"/>
</dbReference>
<dbReference type="InterPro" id="IPR016047">
    <property type="entry name" value="M23ase_b-sheet_dom"/>
</dbReference>